<evidence type="ECO:0000259" key="5">
    <source>
        <dbReference type="SMART" id="SM00848"/>
    </source>
</evidence>
<dbReference type="Pfam" id="PF08246">
    <property type="entry name" value="Inhibitor_I29"/>
    <property type="match status" value="1"/>
</dbReference>
<organism evidence="6 7">
    <name type="scientific">Pycnococcus provasolii</name>
    <dbReference type="NCBI Taxonomy" id="41880"/>
    <lineage>
        <taxon>Eukaryota</taxon>
        <taxon>Viridiplantae</taxon>
        <taxon>Chlorophyta</taxon>
        <taxon>Pseudoscourfieldiophyceae</taxon>
        <taxon>Pseudoscourfieldiales</taxon>
        <taxon>Pycnococcaceae</taxon>
        <taxon>Pycnococcus</taxon>
    </lineage>
</organism>
<comment type="similarity">
    <text evidence="1">Belongs to the peptidase C1 family.</text>
</comment>
<dbReference type="PRINTS" id="PR00705">
    <property type="entry name" value="PAPAIN"/>
</dbReference>
<dbReference type="CDD" id="cd02248">
    <property type="entry name" value="Peptidase_C1A"/>
    <property type="match status" value="1"/>
</dbReference>
<evidence type="ECO:0000256" key="1">
    <source>
        <dbReference type="ARBA" id="ARBA00008455"/>
    </source>
</evidence>
<dbReference type="Gene3D" id="3.90.70.10">
    <property type="entry name" value="Cysteine proteinases"/>
    <property type="match status" value="1"/>
</dbReference>
<comment type="caution">
    <text evidence="6">The sequence shown here is derived from an EMBL/GenBank/DDBJ whole genome shotgun (WGS) entry which is preliminary data.</text>
</comment>
<evidence type="ECO:0000259" key="4">
    <source>
        <dbReference type="SMART" id="SM00645"/>
    </source>
</evidence>
<reference evidence="6" key="1">
    <citation type="submission" date="2020-10" db="EMBL/GenBank/DDBJ databases">
        <title>Unveiling of a novel bifunctional photoreceptor, Dualchrome1, isolated from a cosmopolitan green alga.</title>
        <authorList>
            <person name="Suzuki S."/>
            <person name="Kawachi M."/>
        </authorList>
    </citation>
    <scope>NUCLEOTIDE SEQUENCE</scope>
    <source>
        <strain evidence="6">NIES 2893</strain>
    </source>
</reference>
<dbReference type="InterPro" id="IPR013128">
    <property type="entry name" value="Peptidase_C1A"/>
</dbReference>
<dbReference type="GO" id="GO:0050547">
    <property type="term" value="F:feruloyl-CoA hydratase/lyase activity"/>
    <property type="evidence" value="ECO:0007669"/>
    <property type="project" value="UniProtKB-ARBA"/>
</dbReference>
<dbReference type="AlphaFoldDB" id="A0A830HD86"/>
<dbReference type="EMBL" id="BNJQ01000005">
    <property type="protein sequence ID" value="GHP03309.1"/>
    <property type="molecule type" value="Genomic_DNA"/>
</dbReference>
<keyword evidence="7" id="KW-1185">Reference proteome</keyword>
<proteinExistence type="inferred from homology"/>
<dbReference type="Pfam" id="PF00112">
    <property type="entry name" value="Peptidase_C1"/>
    <property type="match status" value="1"/>
</dbReference>
<dbReference type="InterPro" id="IPR000169">
    <property type="entry name" value="Pept_cys_AS"/>
</dbReference>
<dbReference type="OrthoDB" id="10253408at2759"/>
<feature type="domain" description="Cathepsin propeptide inhibitor" evidence="5">
    <location>
        <begin position="44"/>
        <end position="105"/>
    </location>
</feature>
<dbReference type="SMART" id="SM00848">
    <property type="entry name" value="Inhibitor_I29"/>
    <property type="match status" value="1"/>
</dbReference>
<dbReference type="InterPro" id="IPR000668">
    <property type="entry name" value="Peptidase_C1A_C"/>
</dbReference>
<dbReference type="PANTHER" id="PTHR12411">
    <property type="entry name" value="CYSTEINE PROTEASE FAMILY C1-RELATED"/>
    <property type="match status" value="1"/>
</dbReference>
<evidence type="ECO:0000256" key="2">
    <source>
        <dbReference type="ARBA" id="ARBA00023157"/>
    </source>
</evidence>
<dbReference type="SUPFAM" id="SSF54001">
    <property type="entry name" value="Cysteine proteinases"/>
    <property type="match status" value="1"/>
</dbReference>
<feature type="domain" description="Peptidase C1A papain C-terminal" evidence="4">
    <location>
        <begin position="135"/>
        <end position="364"/>
    </location>
</feature>
<evidence type="ECO:0000313" key="7">
    <source>
        <dbReference type="Proteomes" id="UP000660262"/>
    </source>
</evidence>
<feature type="signal peptide" evidence="3">
    <location>
        <begin position="1"/>
        <end position="19"/>
    </location>
</feature>
<dbReference type="GO" id="GO:0006508">
    <property type="term" value="P:proteolysis"/>
    <property type="evidence" value="ECO:0007669"/>
    <property type="project" value="InterPro"/>
</dbReference>
<name>A0A830HD86_9CHLO</name>
<dbReference type="Proteomes" id="UP000660262">
    <property type="component" value="Unassembled WGS sequence"/>
</dbReference>
<sequence>MARALVFIAVTTFVVAVKAARPLEVANTVHTLAVEGASELEEKFQAWAEKHNVNFQSNDERSERLDVYKSNAELVARHNRAYLDGKTTWAMTLDGAYAATSSEEFEQTRLMTPQNCSATHVGTVPKTLPEDTLKLPDEVDWRTKGVVTPVKNQGSCGSCWTFSTTGTLEAHHCIKHKQDCTAWTGLAEQQLVDCAGAFDNHGCDGGLPSHAFEYIRWNGGLDTEESYTYTAKDGKCEFKGSSVGSHVTEVHNITAFDEDAIGVALAKSGPVAVAYQVASDFRLYSHGVYDSYDSKTGTTVCKSGPTDVNHAVVAVGYGTTDDDKKTPYFIVRNSWSKEWGMEGYFWIKRGENLCGIADCASFPDAASL</sequence>
<dbReference type="PROSITE" id="PS00139">
    <property type="entry name" value="THIOL_PROTEASE_CYS"/>
    <property type="match status" value="1"/>
</dbReference>
<dbReference type="InterPro" id="IPR025660">
    <property type="entry name" value="Pept_his_AS"/>
</dbReference>
<dbReference type="InterPro" id="IPR039417">
    <property type="entry name" value="Peptidase_C1A_papain-like"/>
</dbReference>
<dbReference type="PROSITE" id="PS00639">
    <property type="entry name" value="THIOL_PROTEASE_HIS"/>
    <property type="match status" value="1"/>
</dbReference>
<evidence type="ECO:0000256" key="3">
    <source>
        <dbReference type="SAM" id="SignalP"/>
    </source>
</evidence>
<dbReference type="GO" id="GO:0008234">
    <property type="term" value="F:cysteine-type peptidase activity"/>
    <property type="evidence" value="ECO:0007669"/>
    <property type="project" value="InterPro"/>
</dbReference>
<accession>A0A830HD86</accession>
<keyword evidence="2" id="KW-1015">Disulfide bond</keyword>
<dbReference type="InterPro" id="IPR013201">
    <property type="entry name" value="Prot_inhib_I29"/>
</dbReference>
<gene>
    <name evidence="6" type="ORF">PPROV_000206400</name>
</gene>
<protein>
    <recommendedName>
        <fullName evidence="8">Peptidase C1A papain C-terminal domain-containing protein</fullName>
    </recommendedName>
</protein>
<keyword evidence="3" id="KW-0732">Signal</keyword>
<evidence type="ECO:0008006" key="8">
    <source>
        <dbReference type="Google" id="ProtNLM"/>
    </source>
</evidence>
<dbReference type="SMART" id="SM00645">
    <property type="entry name" value="Pept_C1"/>
    <property type="match status" value="1"/>
</dbReference>
<dbReference type="InterPro" id="IPR038765">
    <property type="entry name" value="Papain-like_cys_pep_sf"/>
</dbReference>
<feature type="chain" id="PRO_5032446941" description="Peptidase C1A papain C-terminal domain-containing protein" evidence="3">
    <location>
        <begin position="20"/>
        <end position="368"/>
    </location>
</feature>
<evidence type="ECO:0000313" key="6">
    <source>
        <dbReference type="EMBL" id="GHP03309.1"/>
    </source>
</evidence>
<dbReference type="FunFam" id="3.90.70.10:FF:000039">
    <property type="entry name" value="Cysteine proteinase 2, putative"/>
    <property type="match status" value="1"/>
</dbReference>